<name>A0AAD9JNU2_9ANNE</name>
<gene>
    <name evidence="2" type="ORF">LSH36_212g04018</name>
</gene>
<dbReference type="InterPro" id="IPR003609">
    <property type="entry name" value="Pan_app"/>
</dbReference>
<feature type="domain" description="Apple" evidence="1">
    <location>
        <begin position="7"/>
        <end position="92"/>
    </location>
</feature>
<dbReference type="Proteomes" id="UP001208570">
    <property type="component" value="Unassembled WGS sequence"/>
</dbReference>
<protein>
    <recommendedName>
        <fullName evidence="1">Apple domain-containing protein</fullName>
    </recommendedName>
</protein>
<accession>A0AAD9JNU2</accession>
<comment type="caution">
    <text evidence="2">The sequence shown here is derived from an EMBL/GenBank/DDBJ whole genome shotgun (WGS) entry which is preliminary data.</text>
</comment>
<sequence length="185" mass="20795">MALEHPSDGPKYTNFVKTPKGQVCVKEESLELITESSLVSCGLECIDNVNCTGFNLDSASRECDLRRAVCEDNRSLTQTDQTSEYYVSQELCPRAFVRLFTDGTTTISSRCATVWQMFVSGPEECQLRACQHQANAINYYLPENGCVAKSCSEQILYVKHNYREDHYEVYGFYDYPVVTTSGGKG</sequence>
<organism evidence="2 3">
    <name type="scientific">Paralvinella palmiformis</name>
    <dbReference type="NCBI Taxonomy" id="53620"/>
    <lineage>
        <taxon>Eukaryota</taxon>
        <taxon>Metazoa</taxon>
        <taxon>Spiralia</taxon>
        <taxon>Lophotrochozoa</taxon>
        <taxon>Annelida</taxon>
        <taxon>Polychaeta</taxon>
        <taxon>Sedentaria</taxon>
        <taxon>Canalipalpata</taxon>
        <taxon>Terebellida</taxon>
        <taxon>Terebelliformia</taxon>
        <taxon>Alvinellidae</taxon>
        <taxon>Paralvinella</taxon>
    </lineage>
</organism>
<evidence type="ECO:0000313" key="2">
    <source>
        <dbReference type="EMBL" id="KAK2156496.1"/>
    </source>
</evidence>
<dbReference type="EMBL" id="JAODUP010000212">
    <property type="protein sequence ID" value="KAK2156496.1"/>
    <property type="molecule type" value="Genomic_DNA"/>
</dbReference>
<keyword evidence="3" id="KW-1185">Reference proteome</keyword>
<dbReference type="PROSITE" id="PS50948">
    <property type="entry name" value="PAN"/>
    <property type="match status" value="1"/>
</dbReference>
<evidence type="ECO:0000259" key="1">
    <source>
        <dbReference type="PROSITE" id="PS50948"/>
    </source>
</evidence>
<proteinExistence type="predicted"/>
<reference evidence="2" key="1">
    <citation type="journal article" date="2023" name="Mol. Biol. Evol.">
        <title>Third-Generation Sequencing Reveals the Adaptive Role of the Epigenome in Three Deep-Sea Polychaetes.</title>
        <authorList>
            <person name="Perez M."/>
            <person name="Aroh O."/>
            <person name="Sun Y."/>
            <person name="Lan Y."/>
            <person name="Juniper S.K."/>
            <person name="Young C.R."/>
            <person name="Angers B."/>
            <person name="Qian P.Y."/>
        </authorList>
    </citation>
    <scope>NUCLEOTIDE SEQUENCE</scope>
    <source>
        <strain evidence="2">P08H-3</strain>
    </source>
</reference>
<evidence type="ECO:0000313" key="3">
    <source>
        <dbReference type="Proteomes" id="UP001208570"/>
    </source>
</evidence>
<dbReference type="AlphaFoldDB" id="A0AAD9JNU2"/>